<proteinExistence type="predicted"/>
<evidence type="ECO:0000313" key="2">
    <source>
        <dbReference type="WBParaSite" id="jg4318"/>
    </source>
</evidence>
<dbReference type="WBParaSite" id="jg4318">
    <property type="protein sequence ID" value="jg4318"/>
    <property type="gene ID" value="jg4318"/>
</dbReference>
<dbReference type="GO" id="GO:0003676">
    <property type="term" value="F:nucleic acid binding"/>
    <property type="evidence" value="ECO:0007669"/>
    <property type="project" value="InterPro"/>
</dbReference>
<reference evidence="2" key="1">
    <citation type="submission" date="2022-11" db="UniProtKB">
        <authorList>
            <consortium name="WormBaseParasite"/>
        </authorList>
    </citation>
    <scope>IDENTIFICATION</scope>
</reference>
<keyword evidence="1" id="KW-1185">Reference proteome</keyword>
<dbReference type="Gene3D" id="3.30.420.10">
    <property type="entry name" value="Ribonuclease H-like superfamily/Ribonuclease H"/>
    <property type="match status" value="1"/>
</dbReference>
<organism evidence="1 2">
    <name type="scientific">Ditylenchus dipsaci</name>
    <dbReference type="NCBI Taxonomy" id="166011"/>
    <lineage>
        <taxon>Eukaryota</taxon>
        <taxon>Metazoa</taxon>
        <taxon>Ecdysozoa</taxon>
        <taxon>Nematoda</taxon>
        <taxon>Chromadorea</taxon>
        <taxon>Rhabditida</taxon>
        <taxon>Tylenchina</taxon>
        <taxon>Tylenchomorpha</taxon>
        <taxon>Sphaerularioidea</taxon>
        <taxon>Anguinidae</taxon>
        <taxon>Anguininae</taxon>
        <taxon>Ditylenchus</taxon>
    </lineage>
</organism>
<dbReference type="Proteomes" id="UP000887574">
    <property type="component" value="Unplaced"/>
</dbReference>
<sequence>MRFCPPFLFLDLASTDFHLFRGLQNLLSDETFEYDDELEEFIQNWINNIEPIFFHRGIMKLSDRWREGTNNGVSMLPKCYSFVSDDSARDRELVLALVSDPVRQLIIEYSMQHVSTTTFNAPALNALADFL</sequence>
<accession>A0A915EB85</accession>
<name>A0A915EB85_9BILA</name>
<dbReference type="AlphaFoldDB" id="A0A915EB85"/>
<evidence type="ECO:0000313" key="1">
    <source>
        <dbReference type="Proteomes" id="UP000887574"/>
    </source>
</evidence>
<protein>
    <submittedName>
        <fullName evidence="2">Uncharacterized protein</fullName>
    </submittedName>
</protein>
<dbReference type="InterPro" id="IPR036397">
    <property type="entry name" value="RNaseH_sf"/>
</dbReference>